<keyword evidence="2" id="KW-1185">Reference proteome</keyword>
<name>A0A8T2SI46_CERRI</name>
<organism evidence="1 2">
    <name type="scientific">Ceratopteris richardii</name>
    <name type="common">Triangle waterfern</name>
    <dbReference type="NCBI Taxonomy" id="49495"/>
    <lineage>
        <taxon>Eukaryota</taxon>
        <taxon>Viridiplantae</taxon>
        <taxon>Streptophyta</taxon>
        <taxon>Embryophyta</taxon>
        <taxon>Tracheophyta</taxon>
        <taxon>Polypodiopsida</taxon>
        <taxon>Polypodiidae</taxon>
        <taxon>Polypodiales</taxon>
        <taxon>Pteridineae</taxon>
        <taxon>Pteridaceae</taxon>
        <taxon>Parkerioideae</taxon>
        <taxon>Ceratopteris</taxon>
    </lineage>
</organism>
<comment type="caution">
    <text evidence="1">The sequence shown here is derived from an EMBL/GenBank/DDBJ whole genome shotgun (WGS) entry which is preliminary data.</text>
</comment>
<sequence length="550" mass="61364">MCPDGGCMGRDIEYVKPGSFDPVNHFYPRVLNAQMHPIVRSFFRLGNDRIAQRFCHLHPEVDAACVADVLHRSTRLFQWGGSDLFITTSGSGQKRLVVVEMNSCPSGQKSMPLYKEDCEQGGYRTLLEKSFMPTLRGRSASLPSGHLAVLYDKNQMEAWGYAAALADLSSETVLLVPCRPDDCSKHNIRFSSDDVLEVQLGRSRPSSDWQPVRAALRYVTQHPWSRIPPFTRTFIYNPVVVCLAGGRNKMLAARAYDVLNTEIAHTGLRIFTPQTIWDVSKFEVPSLVRRMDGMAVVKVPYTNAGQGVWTIARPSELQEFMETDHRYDRFIVQALIGNSGWSARRRQGSLYHAGTVPDSKGNIYAEDLRFLVGSSPDGKGFFPVAIYARRARVPLAEFLCDGAQSWDMLGTNLSFKNGDGSWGTDPERLLLMDNRDFNLVGIGMDDLIEAYMQTVLAMLAIDNLAVKLMTQQAKLDIKLFSSLNPDEKLLGELYYKGKQTDHLNGLQVNGGAEHNFGKICVSNGWHTAAMNNDGLEEQDNLEMAVCATTL</sequence>
<dbReference type="OrthoDB" id="10268014at2759"/>
<dbReference type="AlphaFoldDB" id="A0A8T2SI46"/>
<accession>A0A8T2SI46</accession>
<evidence type="ECO:0000313" key="1">
    <source>
        <dbReference type="EMBL" id="KAH7331624.1"/>
    </source>
</evidence>
<evidence type="ECO:0000313" key="2">
    <source>
        <dbReference type="Proteomes" id="UP000825935"/>
    </source>
</evidence>
<dbReference type="Proteomes" id="UP000825935">
    <property type="component" value="Chromosome 20"/>
</dbReference>
<proteinExistence type="predicted"/>
<gene>
    <name evidence="1" type="ORF">KP509_20G043900</name>
</gene>
<reference evidence="1" key="1">
    <citation type="submission" date="2021-08" db="EMBL/GenBank/DDBJ databases">
        <title>WGS assembly of Ceratopteris richardii.</title>
        <authorList>
            <person name="Marchant D.B."/>
            <person name="Chen G."/>
            <person name="Jenkins J."/>
            <person name="Shu S."/>
            <person name="Leebens-Mack J."/>
            <person name="Grimwood J."/>
            <person name="Schmutz J."/>
            <person name="Soltis P."/>
            <person name="Soltis D."/>
            <person name="Chen Z.-H."/>
        </authorList>
    </citation>
    <scope>NUCLEOTIDE SEQUENCE</scope>
    <source>
        <strain evidence="1">Whitten #5841</strain>
        <tissue evidence="1">Leaf</tissue>
    </source>
</reference>
<protein>
    <submittedName>
        <fullName evidence="1">Uncharacterized protein</fullName>
    </submittedName>
</protein>
<dbReference type="EMBL" id="CM035425">
    <property type="protein sequence ID" value="KAH7331624.1"/>
    <property type="molecule type" value="Genomic_DNA"/>
</dbReference>